<dbReference type="PANTHER" id="PTHR46468:SF1">
    <property type="entry name" value="SENTRIN-SPECIFIC PROTEASE 8"/>
    <property type="match status" value="1"/>
</dbReference>
<proteinExistence type="predicted"/>
<gene>
    <name evidence="2" type="ORF">HZZ13_14120</name>
</gene>
<organism evidence="2 3">
    <name type="scientific">Bradyrhizobium agreste</name>
    <dbReference type="NCBI Taxonomy" id="2751811"/>
    <lineage>
        <taxon>Bacteria</taxon>
        <taxon>Pseudomonadati</taxon>
        <taxon>Pseudomonadota</taxon>
        <taxon>Alphaproteobacteria</taxon>
        <taxon>Hyphomicrobiales</taxon>
        <taxon>Nitrobacteraceae</taxon>
        <taxon>Bradyrhizobium</taxon>
    </lineage>
</organism>
<protein>
    <submittedName>
        <fullName evidence="2">Uncharacterized protein</fullName>
    </submittedName>
</protein>
<comment type="caution">
    <text evidence="2">The sequence shown here is derived from an EMBL/GenBank/DDBJ whole genome shotgun (WGS) entry which is preliminary data.</text>
</comment>
<keyword evidence="1" id="KW-0645">Protease</keyword>
<sequence length="168" mass="18467">MDELHRKDPDLTAQTRFVQPEQAQLLRLIRSRSDDAQTFRQIVNDQDDNGSANFLFVTVNDGDVTGGRADWSLLPVEAACPPPPVAYHYNSAGSHNSTVAGQLGARLGSRLQAARMAQHQNGLIAEYFVVDAKRALIRRSSQAERPDDEPLRIEHLIADQAHGDGTNG</sequence>
<accession>A0ABS0PNY6</accession>
<keyword evidence="1" id="KW-0788">Thiol protease</keyword>
<keyword evidence="3" id="KW-1185">Reference proteome</keyword>
<dbReference type="EMBL" id="JACCHP010000008">
    <property type="protein sequence ID" value="MBH5398917.1"/>
    <property type="molecule type" value="Genomic_DNA"/>
</dbReference>
<dbReference type="Gene3D" id="3.40.395.10">
    <property type="entry name" value="Adenoviral Proteinase, Chain A"/>
    <property type="match status" value="1"/>
</dbReference>
<reference evidence="2 3" key="1">
    <citation type="submission" date="2020-07" db="EMBL/GenBank/DDBJ databases">
        <title>Bradyrhizobium diversity isolated from nodules of indigenous legumes of Western Australia.</title>
        <authorList>
            <person name="Klepa M.S."/>
        </authorList>
    </citation>
    <scope>NUCLEOTIDE SEQUENCE [LARGE SCALE GENOMIC DNA]</scope>
    <source>
        <strain evidence="2 3">CNPSo 4010</strain>
    </source>
</reference>
<dbReference type="PANTHER" id="PTHR46468">
    <property type="entry name" value="SENTRIN-SPECIFIC PROTEASE 8"/>
    <property type="match status" value="1"/>
</dbReference>
<dbReference type="RefSeq" id="WP_197960189.1">
    <property type="nucleotide sequence ID" value="NZ_JACCHP010000008.1"/>
</dbReference>
<keyword evidence="1" id="KW-0378">Hydrolase</keyword>
<evidence type="ECO:0000313" key="2">
    <source>
        <dbReference type="EMBL" id="MBH5398917.1"/>
    </source>
</evidence>
<evidence type="ECO:0000313" key="3">
    <source>
        <dbReference type="Proteomes" id="UP000807370"/>
    </source>
</evidence>
<name>A0ABS0PNY6_9BRAD</name>
<dbReference type="InterPro" id="IPR044613">
    <property type="entry name" value="Nep1/2-like"/>
</dbReference>
<dbReference type="Proteomes" id="UP000807370">
    <property type="component" value="Unassembled WGS sequence"/>
</dbReference>
<evidence type="ECO:0000256" key="1">
    <source>
        <dbReference type="ARBA" id="ARBA00022807"/>
    </source>
</evidence>